<feature type="transmembrane region" description="Helical" evidence="1">
    <location>
        <begin position="6"/>
        <end position="26"/>
    </location>
</feature>
<evidence type="ECO:0000313" key="2">
    <source>
        <dbReference type="EMBL" id="EFY07248.1"/>
    </source>
</evidence>
<dbReference type="OrthoDB" id="360187at2"/>
<sequence>MDYSHSQWIMFFFCYSVLGWIWEVCYEGVKQHFFINRGFLHGPYLPIYGIGAIIILQITLPHYEHKFIVFVLGMLSASILEFLTGFLLDRFFHLRLWDYRNCFANVGGYICAECSIVWGLFALFLVYFLHPEIEKAISALSPKLLDWSAMVLTVIFTYDFADSFKNASGVKTLLKDIHANNSVMDKLSDDINNFIGKLAFASDELKQNLGNVVLEKEKPCFDVREKLSKKARMMTAIAKHRGNLLNLVNYLNQKADVCLEHLEKLKGKKIITANQFTVMKDEINSFKRHLKIAEWNMAALTEKDYKTAVKLIARNPGSFSKQFPQEFDALRSLGSHK</sequence>
<dbReference type="InterPro" id="IPR010540">
    <property type="entry name" value="CmpB_TMEM229"/>
</dbReference>
<protein>
    <recommendedName>
        <fullName evidence="4">ABC transporter permease</fullName>
    </recommendedName>
</protein>
<dbReference type="Pfam" id="PF06541">
    <property type="entry name" value="ABC_trans_CmpB"/>
    <property type="match status" value="1"/>
</dbReference>
<proteinExistence type="predicted"/>
<dbReference type="STRING" id="762983.HMPREF9444_00958"/>
<feature type="transmembrane region" description="Helical" evidence="1">
    <location>
        <begin position="109"/>
        <end position="129"/>
    </location>
</feature>
<feature type="transmembrane region" description="Helical" evidence="1">
    <location>
        <begin position="67"/>
        <end position="88"/>
    </location>
</feature>
<dbReference type="eggNOG" id="COG4905">
    <property type="taxonomic scope" value="Bacteria"/>
</dbReference>
<keyword evidence="1" id="KW-1133">Transmembrane helix</keyword>
<evidence type="ECO:0008006" key="4">
    <source>
        <dbReference type="Google" id="ProtNLM"/>
    </source>
</evidence>
<dbReference type="RefSeq" id="WP_009143162.1">
    <property type="nucleotide sequence ID" value="NZ_GL830982.1"/>
</dbReference>
<gene>
    <name evidence="2" type="ORF">HMPREF9444_00958</name>
</gene>
<organism evidence="2 3">
    <name type="scientific">Succinatimonas hippei (strain DSM 22608 / JCM 16073 / KCTC 15190 / YIT 12066)</name>
    <dbReference type="NCBI Taxonomy" id="762983"/>
    <lineage>
        <taxon>Bacteria</taxon>
        <taxon>Pseudomonadati</taxon>
        <taxon>Pseudomonadota</taxon>
        <taxon>Gammaproteobacteria</taxon>
        <taxon>Aeromonadales</taxon>
        <taxon>Succinivibrionaceae</taxon>
        <taxon>Succinatimonas</taxon>
    </lineage>
</organism>
<dbReference type="HOGENOM" id="CLU_055257_0_0_6"/>
<reference evidence="2 3" key="1">
    <citation type="submission" date="2011-01" db="EMBL/GenBank/DDBJ databases">
        <authorList>
            <person name="Weinstock G."/>
            <person name="Sodergren E."/>
            <person name="Clifton S."/>
            <person name="Fulton L."/>
            <person name="Fulton B."/>
            <person name="Courtney L."/>
            <person name="Fronick C."/>
            <person name="Harrison M."/>
            <person name="Strong C."/>
            <person name="Farmer C."/>
            <person name="Delahaunty K."/>
            <person name="Markovic C."/>
            <person name="Hall O."/>
            <person name="Minx P."/>
            <person name="Tomlinson C."/>
            <person name="Mitreva M."/>
            <person name="Hou S."/>
            <person name="Chen J."/>
            <person name="Wollam A."/>
            <person name="Pepin K.H."/>
            <person name="Johnson M."/>
            <person name="Bhonagiri V."/>
            <person name="Zhang X."/>
            <person name="Suruliraj S."/>
            <person name="Warren W."/>
            <person name="Chinwalla A."/>
            <person name="Mardis E.R."/>
            <person name="Wilson R.K."/>
        </authorList>
    </citation>
    <scope>NUCLEOTIDE SEQUENCE [LARGE SCALE GENOMIC DNA]</scope>
    <source>
        <strain evidence="3">DSM 22608 / JCM 16073 / KCTC 15190 / YIT 12066</strain>
    </source>
</reference>
<feature type="transmembrane region" description="Helical" evidence="1">
    <location>
        <begin position="38"/>
        <end position="61"/>
    </location>
</feature>
<accession>E8LJS4</accession>
<evidence type="ECO:0000256" key="1">
    <source>
        <dbReference type="SAM" id="Phobius"/>
    </source>
</evidence>
<evidence type="ECO:0000313" key="3">
    <source>
        <dbReference type="Proteomes" id="UP000018458"/>
    </source>
</evidence>
<dbReference type="Proteomes" id="UP000018458">
    <property type="component" value="Unassembled WGS sequence"/>
</dbReference>
<keyword evidence="3" id="KW-1185">Reference proteome</keyword>
<name>E8LJS4_SUCHY</name>
<keyword evidence="1" id="KW-0812">Transmembrane</keyword>
<dbReference type="EMBL" id="AEVO01000045">
    <property type="protein sequence ID" value="EFY07248.1"/>
    <property type="molecule type" value="Genomic_DNA"/>
</dbReference>
<dbReference type="AlphaFoldDB" id="E8LJS4"/>
<comment type="caution">
    <text evidence="2">The sequence shown here is derived from an EMBL/GenBank/DDBJ whole genome shotgun (WGS) entry which is preliminary data.</text>
</comment>
<keyword evidence="1" id="KW-0472">Membrane</keyword>